<gene>
    <name evidence="4" type="ORF">BJN41_08250</name>
</gene>
<dbReference type="InterPro" id="IPR037143">
    <property type="entry name" value="4-PPantetheinyl_Trfase_dom_sf"/>
</dbReference>
<dbReference type="Pfam" id="PF01648">
    <property type="entry name" value="ACPS"/>
    <property type="match status" value="1"/>
</dbReference>
<comment type="caution">
    <text evidence="4">The sequence shown here is derived from an EMBL/GenBank/DDBJ whole genome shotgun (WGS) entry which is preliminary data.</text>
</comment>
<dbReference type="EMBL" id="MKQS01000002">
    <property type="protein sequence ID" value="OFE44516.1"/>
    <property type="molecule type" value="Genomic_DNA"/>
</dbReference>
<evidence type="ECO:0000259" key="3">
    <source>
        <dbReference type="Pfam" id="PF01648"/>
    </source>
</evidence>
<dbReference type="GO" id="GO:0008897">
    <property type="term" value="F:holo-[acyl-carrier-protein] synthase activity"/>
    <property type="evidence" value="ECO:0007669"/>
    <property type="project" value="InterPro"/>
</dbReference>
<organism evidence="4 5">
    <name type="scientific">Acinetobacter towneri</name>
    <dbReference type="NCBI Taxonomy" id="202956"/>
    <lineage>
        <taxon>Bacteria</taxon>
        <taxon>Pseudomonadati</taxon>
        <taxon>Pseudomonadota</taxon>
        <taxon>Gammaproteobacteria</taxon>
        <taxon>Moraxellales</taxon>
        <taxon>Moraxellaceae</taxon>
        <taxon>Acinetobacter</taxon>
    </lineage>
</organism>
<dbReference type="PANTHER" id="PTHR12215:SF10">
    <property type="entry name" value="L-AMINOADIPATE-SEMIALDEHYDE DEHYDROGENASE-PHOSPHOPANTETHEINYL TRANSFERASE"/>
    <property type="match status" value="1"/>
</dbReference>
<comment type="similarity">
    <text evidence="1">Belongs to the P-Pant transferase superfamily. Gsp/Sfp/HetI/AcpT family.</text>
</comment>
<keyword evidence="2" id="KW-0808">Transferase</keyword>
<dbReference type="PANTHER" id="PTHR12215">
    <property type="entry name" value="PHOSPHOPANTETHEINE TRANSFERASE"/>
    <property type="match status" value="1"/>
</dbReference>
<dbReference type="InterPro" id="IPR008278">
    <property type="entry name" value="4-PPantetheinyl_Trfase_dom"/>
</dbReference>
<proteinExistence type="inferred from homology"/>
<sequence length="217" mass="25140">MSKTAKKIHVDVCRIHKIFVPAATDSRTEKIQQQKQAIYRYRNQLLSKYLAQNIQNSDIQRNVHGKPFLTTLPQLQFNHSHSRQYYALASSFELSDIGIDIEDLDRKVRFDALAQHAFHPNELKYWQDLGHDADYWFRVWTTKEAVLKASGLGIRLSLNELDTRMHPSAQGGLCHHPQIGHFAYQNFRLPDCMLTVAWRAAPSCAGFQFPQIDIIRH</sequence>
<dbReference type="SUPFAM" id="SSF56214">
    <property type="entry name" value="4'-phosphopantetheinyl transferase"/>
    <property type="match status" value="2"/>
</dbReference>
<dbReference type="STRING" id="202956.BJN41_08250"/>
<evidence type="ECO:0000256" key="1">
    <source>
        <dbReference type="ARBA" id="ARBA00010990"/>
    </source>
</evidence>
<dbReference type="InterPro" id="IPR050559">
    <property type="entry name" value="P-Pant_transferase_sf"/>
</dbReference>
<evidence type="ECO:0000313" key="4">
    <source>
        <dbReference type="EMBL" id="OFE44516.1"/>
    </source>
</evidence>
<dbReference type="Proteomes" id="UP000186931">
    <property type="component" value="Unassembled WGS sequence"/>
</dbReference>
<protein>
    <submittedName>
        <fullName evidence="4">ACP synthase</fullName>
    </submittedName>
</protein>
<dbReference type="RefSeq" id="WP_070152822.1">
    <property type="nucleotide sequence ID" value="NZ_MKQS01000002.1"/>
</dbReference>
<dbReference type="GO" id="GO:0000287">
    <property type="term" value="F:magnesium ion binding"/>
    <property type="evidence" value="ECO:0007669"/>
    <property type="project" value="InterPro"/>
</dbReference>
<accession>A0A1E8E4S2</accession>
<name>A0A1E8E4S2_9GAMM</name>
<dbReference type="Gene3D" id="3.90.470.20">
    <property type="entry name" value="4'-phosphopantetheinyl transferase domain"/>
    <property type="match status" value="1"/>
</dbReference>
<dbReference type="AlphaFoldDB" id="A0A1E8E4S2"/>
<dbReference type="GO" id="GO:0005829">
    <property type="term" value="C:cytosol"/>
    <property type="evidence" value="ECO:0007669"/>
    <property type="project" value="TreeGrafter"/>
</dbReference>
<feature type="domain" description="4'-phosphopantetheinyl transferase" evidence="3">
    <location>
        <begin position="97"/>
        <end position="177"/>
    </location>
</feature>
<reference evidence="4 5" key="1">
    <citation type="submission" date="2016-10" db="EMBL/GenBank/DDBJ databases">
        <title>Genome of airborne Acinetobacter sp. 5-2Ac02 in the hospital environment: Species near to Acinetobacter towneri.</title>
        <authorList>
            <person name="Barbosa B."/>
            <person name="Fernandez-Garcia L."/>
            <person name="Gato E."/>
            <person name="Leao R."/>
            <person name="Albano R."/>
            <person name="Fernandez B."/>
            <person name="Fernandez-Cuenca F."/>
            <person name="Marques E."/>
            <person name="Tomas M."/>
        </authorList>
    </citation>
    <scope>NUCLEOTIDE SEQUENCE [LARGE SCALE GENOMIC DNA]</scope>
    <source>
        <strain evidence="4 5">5-2Ac02</strain>
    </source>
</reference>
<evidence type="ECO:0000256" key="2">
    <source>
        <dbReference type="ARBA" id="ARBA00022679"/>
    </source>
</evidence>
<dbReference type="GO" id="GO:0019878">
    <property type="term" value="P:lysine biosynthetic process via aminoadipic acid"/>
    <property type="evidence" value="ECO:0007669"/>
    <property type="project" value="TreeGrafter"/>
</dbReference>
<evidence type="ECO:0000313" key="5">
    <source>
        <dbReference type="Proteomes" id="UP000186931"/>
    </source>
</evidence>